<evidence type="ECO:0000256" key="7">
    <source>
        <dbReference type="HAMAP-Rule" id="MF_02065"/>
    </source>
</evidence>
<dbReference type="GO" id="GO:0016829">
    <property type="term" value="F:lyase activity"/>
    <property type="evidence" value="ECO:0007669"/>
    <property type="project" value="UniProtKB-KW"/>
</dbReference>
<evidence type="ECO:0000256" key="2">
    <source>
        <dbReference type="ARBA" id="ARBA00022692"/>
    </source>
</evidence>
<comment type="similarity">
    <text evidence="7">Belongs to the transglycosylase MltG family.</text>
</comment>
<feature type="transmembrane region" description="Helical" evidence="7">
    <location>
        <begin position="50"/>
        <end position="69"/>
    </location>
</feature>
<dbReference type="InterPro" id="IPR003770">
    <property type="entry name" value="MLTG-like"/>
</dbReference>
<dbReference type="HAMAP" id="MF_02065">
    <property type="entry name" value="MltG"/>
    <property type="match status" value="1"/>
</dbReference>
<keyword evidence="3 7" id="KW-1133">Transmembrane helix</keyword>
<evidence type="ECO:0000256" key="6">
    <source>
        <dbReference type="ARBA" id="ARBA00023316"/>
    </source>
</evidence>
<dbReference type="PANTHER" id="PTHR30518">
    <property type="entry name" value="ENDOLYTIC MUREIN TRANSGLYCOSYLASE"/>
    <property type="match status" value="1"/>
</dbReference>
<accession>A0ABR5FJN7</accession>
<keyword evidence="5 7" id="KW-0456">Lyase</keyword>
<dbReference type="RefSeq" id="WP_047318066.1">
    <property type="nucleotide sequence ID" value="NZ_LDPO01000002.1"/>
</dbReference>
<feature type="region of interest" description="Disordered" evidence="8">
    <location>
        <begin position="1"/>
        <end position="48"/>
    </location>
</feature>
<gene>
    <name evidence="7" type="primary">mltG</name>
    <name evidence="9" type="ORF">ABW16_05335</name>
</gene>
<dbReference type="Proteomes" id="UP000036464">
    <property type="component" value="Unassembled WGS sequence"/>
</dbReference>
<comment type="subcellular location">
    <subcellularLocation>
        <location evidence="7">Cell membrane</location>
        <topology evidence="7">Single-pass membrane protein</topology>
    </subcellularLocation>
</comment>
<reference evidence="9 10" key="1">
    <citation type="submission" date="2015-05" db="EMBL/GenBank/DDBJ databases">
        <title>Genome sequence of Mycobacterium heraklionense Davo strain.</title>
        <authorList>
            <person name="Greninger A.L."/>
            <person name="Cunningham G."/>
            <person name="Miller S."/>
        </authorList>
    </citation>
    <scope>NUCLEOTIDE SEQUENCE [LARGE SCALE GENOMIC DNA]</scope>
    <source>
        <strain evidence="9 10">Davo</strain>
    </source>
</reference>
<dbReference type="PANTHER" id="PTHR30518:SF2">
    <property type="entry name" value="ENDOLYTIC MUREIN TRANSGLYCOSYLASE"/>
    <property type="match status" value="1"/>
</dbReference>
<sequence length="424" mass="46058">MPDEEPGAAHDQPGKKAKPVAVGPPRRRMSRTERARETRRRRQHNRHRRVARGLGVALVVLVAIAGVFLGSKFWHSSGPVLDYTGDGGQQVLIEVHEGDFTTAIAETMLDAGVIANVGTFLNAAQGNAAIAAIQPGFYRLRAEIPAATAVQQLADPDNRVGKLVIPEGRQLDDTTDMKTDRVTPGVFTLIAEASCLDLNGDRTCLKAPDLRRAAEIETPQALSVPEWALGPVTKMGRDHRRIEGLITAGTWNVDPTAPAPTVLSKLISQSSAQLDKSGLPGTAEQLGMTPYEMLVVASLVQREALPHDFAKVARVIDNRLGEPQRLEFDSTVNYPLDRQEVATTDADRAKVTPWNTYASDGLPATPICSPGMDALHAAEHPEPGDWLYFVTIDKDGTTLFTHNYQQHLNNIEMALDNGVLDSSR</sequence>
<feature type="compositionally biased region" description="Basic residues" evidence="8">
    <location>
        <begin position="37"/>
        <end position="48"/>
    </location>
</feature>
<dbReference type="Pfam" id="PF02618">
    <property type="entry name" value="YceG"/>
    <property type="match status" value="1"/>
</dbReference>
<proteinExistence type="inferred from homology"/>
<dbReference type="EC" id="4.2.2.29" evidence="7"/>
<organism evidence="9 10">
    <name type="scientific">Mycolicibacter heraklionensis</name>
    <dbReference type="NCBI Taxonomy" id="512402"/>
    <lineage>
        <taxon>Bacteria</taxon>
        <taxon>Bacillati</taxon>
        <taxon>Actinomycetota</taxon>
        <taxon>Actinomycetes</taxon>
        <taxon>Mycobacteriales</taxon>
        <taxon>Mycobacteriaceae</taxon>
        <taxon>Mycolicibacter</taxon>
    </lineage>
</organism>
<evidence type="ECO:0000256" key="5">
    <source>
        <dbReference type="ARBA" id="ARBA00023239"/>
    </source>
</evidence>
<protein>
    <recommendedName>
        <fullName evidence="7">Endolytic murein transglycosylase</fullName>
        <ecNumber evidence="7">4.2.2.29</ecNumber>
    </recommendedName>
    <alternativeName>
        <fullName evidence="7">Peptidoglycan lytic transglycosylase</fullName>
    </alternativeName>
    <alternativeName>
        <fullName evidence="7">Peptidoglycan polymerization terminase</fullName>
    </alternativeName>
</protein>
<evidence type="ECO:0000256" key="1">
    <source>
        <dbReference type="ARBA" id="ARBA00022475"/>
    </source>
</evidence>
<evidence type="ECO:0000256" key="8">
    <source>
        <dbReference type="SAM" id="MobiDB-lite"/>
    </source>
</evidence>
<comment type="catalytic activity">
    <reaction evidence="7">
        <text>a peptidoglycan chain = a peptidoglycan chain with N-acetyl-1,6-anhydromuramyl-[peptide] at the reducing end + a peptidoglycan chain with N-acetylglucosamine at the non-reducing end.</text>
        <dbReference type="EC" id="4.2.2.29"/>
    </reaction>
</comment>
<evidence type="ECO:0000313" key="10">
    <source>
        <dbReference type="Proteomes" id="UP000036464"/>
    </source>
</evidence>
<keyword evidence="6 7" id="KW-0961">Cell wall biogenesis/degradation</keyword>
<keyword evidence="1 7" id="KW-1003">Cell membrane</keyword>
<keyword evidence="2 7" id="KW-0812">Transmembrane</keyword>
<evidence type="ECO:0000256" key="4">
    <source>
        <dbReference type="ARBA" id="ARBA00023136"/>
    </source>
</evidence>
<name>A0ABR5FJN7_9MYCO</name>
<evidence type="ECO:0000313" key="9">
    <source>
        <dbReference type="EMBL" id="KLO31092.1"/>
    </source>
</evidence>
<keyword evidence="10" id="KW-1185">Reference proteome</keyword>
<keyword evidence="4 7" id="KW-0472">Membrane</keyword>
<comment type="caution">
    <text evidence="9">The sequence shown here is derived from an EMBL/GenBank/DDBJ whole genome shotgun (WGS) entry which is preliminary data.</text>
</comment>
<evidence type="ECO:0000256" key="3">
    <source>
        <dbReference type="ARBA" id="ARBA00022989"/>
    </source>
</evidence>
<feature type="site" description="Important for catalytic activity" evidence="7">
    <location>
        <position position="303"/>
    </location>
</feature>
<comment type="function">
    <text evidence="7">Functions as a peptidoglycan terminase that cleaves nascent peptidoglycan strands endolytically to terminate their elongation.</text>
</comment>
<dbReference type="EMBL" id="LDPO01000002">
    <property type="protein sequence ID" value="KLO31092.1"/>
    <property type="molecule type" value="Genomic_DNA"/>
</dbReference>